<feature type="repeat" description="PPR" evidence="3">
    <location>
        <begin position="330"/>
        <end position="364"/>
    </location>
</feature>
<dbReference type="InterPro" id="IPR011990">
    <property type="entry name" value="TPR-like_helical_dom_sf"/>
</dbReference>
<gene>
    <name evidence="4" type="ORF">C4D60_Mb01t32000</name>
</gene>
<feature type="repeat" description="PPR" evidence="3">
    <location>
        <begin position="259"/>
        <end position="294"/>
    </location>
</feature>
<evidence type="ECO:0000313" key="4">
    <source>
        <dbReference type="EMBL" id="THU64957.1"/>
    </source>
</evidence>
<dbReference type="PROSITE" id="PS51375">
    <property type="entry name" value="PPR"/>
    <property type="match status" value="7"/>
</dbReference>
<protein>
    <recommendedName>
        <fullName evidence="6">Pentacotripeptide-repeat region of PRORP domain-containing protein</fullName>
    </recommendedName>
</protein>
<name>A0A4S8JS88_MUSBA</name>
<dbReference type="PANTHER" id="PTHR47447">
    <property type="entry name" value="OS03G0856100 PROTEIN"/>
    <property type="match status" value="1"/>
</dbReference>
<reference evidence="4 5" key="1">
    <citation type="journal article" date="2019" name="Nat. Plants">
        <title>Genome sequencing of Musa balbisiana reveals subgenome evolution and function divergence in polyploid bananas.</title>
        <authorList>
            <person name="Yao X."/>
        </authorList>
    </citation>
    <scope>NUCLEOTIDE SEQUENCE [LARGE SCALE GENOMIC DNA]</scope>
    <source>
        <strain evidence="5">cv. DH-PKW</strain>
        <tissue evidence="4">Leaves</tissue>
    </source>
</reference>
<dbReference type="Gene3D" id="1.25.40.10">
    <property type="entry name" value="Tetratricopeptide repeat domain"/>
    <property type="match status" value="3"/>
</dbReference>
<dbReference type="PANTHER" id="PTHR47447:SF23">
    <property type="entry name" value="PENTACOTRIPEPTIDE-REPEAT REGION OF PRORP DOMAIN-CONTAINING PROTEIN"/>
    <property type="match status" value="1"/>
</dbReference>
<evidence type="ECO:0000256" key="2">
    <source>
        <dbReference type="ARBA" id="ARBA00022737"/>
    </source>
</evidence>
<evidence type="ECO:0000256" key="3">
    <source>
        <dbReference type="PROSITE-ProRule" id="PRU00708"/>
    </source>
</evidence>
<evidence type="ECO:0000256" key="1">
    <source>
        <dbReference type="ARBA" id="ARBA00007626"/>
    </source>
</evidence>
<comment type="caution">
    <text evidence="4">The sequence shown here is derived from an EMBL/GenBank/DDBJ whole genome shotgun (WGS) entry which is preliminary data.</text>
</comment>
<accession>A0A4S8JS88</accession>
<feature type="repeat" description="PPR" evidence="3">
    <location>
        <begin position="432"/>
        <end position="466"/>
    </location>
</feature>
<sequence length="568" mass="64444">MWRRILLRLPKLPPISSTLPHLFLQPHFLLPPSSLPLPKFSSSVSSQSTPILCQDDMDDCVLQDGHDGLLGAAPATEKLDAKLLQDVKHVISCLRDFGADNAAARLRLEHCGVQASPELVAAVLSRVRNDWGAAFTFFLWAGAQPGYAPSVREYHSMISILGKMRRFDTAWSLVHEMRRSGGGSGPSLVTPQTILILIRRYCAVHDVGRAITAFYSLKRYGFSPGIDDFHGLLSALCRYKNVEDAEYLLLCNEKEFPFETKSFNIVLNGWCNIMVRIGEAKRFWKNMVKRGIQKDVVSYGSMISCYSKAGNLNDVLKLFNQMNDMGIEADRKVYNAVIYALAKGKCVEEAMRLVATMEDKGVAPNAVTFNSLIRPLCKVQRVDDARKLFDEMLHRGLSPCVRTYHAFFDAAKNVEDAFELLRRMKETGCVPAIETYIMLIRKLARWRQHESVFRLWNEMPENGLTPDRSAYIVLIHGLFLNGKLEEASAYYEEMKAKGFLPEPKTDEMIQAWLSGKDFASRLTTVELESKQSALRSSEKHKRVSKRDYFKQPETRKITRERGFSLYDS</sequence>
<feature type="repeat" description="PPR" evidence="3">
    <location>
        <begin position="365"/>
        <end position="399"/>
    </location>
</feature>
<comment type="similarity">
    <text evidence="1">Belongs to the PPR family. P subfamily.</text>
</comment>
<evidence type="ECO:0008006" key="6">
    <source>
        <dbReference type="Google" id="ProtNLM"/>
    </source>
</evidence>
<feature type="repeat" description="PPR" evidence="3">
    <location>
        <begin position="295"/>
        <end position="329"/>
    </location>
</feature>
<dbReference type="EMBL" id="PYDT01000004">
    <property type="protein sequence ID" value="THU64957.1"/>
    <property type="molecule type" value="Genomic_DNA"/>
</dbReference>
<dbReference type="Proteomes" id="UP000317650">
    <property type="component" value="Chromosome 1"/>
</dbReference>
<proteinExistence type="inferred from homology"/>
<dbReference type="AlphaFoldDB" id="A0A4S8JS88"/>
<feature type="repeat" description="PPR" evidence="3">
    <location>
        <begin position="150"/>
        <end position="184"/>
    </location>
</feature>
<organism evidence="4 5">
    <name type="scientific">Musa balbisiana</name>
    <name type="common">Banana</name>
    <dbReference type="NCBI Taxonomy" id="52838"/>
    <lineage>
        <taxon>Eukaryota</taxon>
        <taxon>Viridiplantae</taxon>
        <taxon>Streptophyta</taxon>
        <taxon>Embryophyta</taxon>
        <taxon>Tracheophyta</taxon>
        <taxon>Spermatophyta</taxon>
        <taxon>Magnoliopsida</taxon>
        <taxon>Liliopsida</taxon>
        <taxon>Zingiberales</taxon>
        <taxon>Musaceae</taxon>
        <taxon>Musa</taxon>
    </lineage>
</organism>
<dbReference type="Pfam" id="PF01535">
    <property type="entry name" value="PPR"/>
    <property type="match status" value="2"/>
</dbReference>
<dbReference type="Pfam" id="PF13041">
    <property type="entry name" value="PPR_2"/>
    <property type="match status" value="3"/>
</dbReference>
<dbReference type="STRING" id="52838.A0A4S8JS88"/>
<dbReference type="NCBIfam" id="TIGR00756">
    <property type="entry name" value="PPR"/>
    <property type="match status" value="7"/>
</dbReference>
<dbReference type="InterPro" id="IPR002885">
    <property type="entry name" value="PPR_rpt"/>
</dbReference>
<feature type="repeat" description="PPR" evidence="3">
    <location>
        <begin position="467"/>
        <end position="501"/>
    </location>
</feature>
<evidence type="ECO:0000313" key="5">
    <source>
        <dbReference type="Proteomes" id="UP000317650"/>
    </source>
</evidence>
<keyword evidence="2" id="KW-0677">Repeat</keyword>
<keyword evidence="5" id="KW-1185">Reference proteome</keyword>